<protein>
    <submittedName>
        <fullName evidence="2">Uncharacterized protein</fullName>
    </submittedName>
</protein>
<dbReference type="AlphaFoldDB" id="A0A0A9FT41"/>
<name>A0A0A9FT41_ARUDO</name>
<reference evidence="2" key="2">
    <citation type="journal article" date="2015" name="Data Brief">
        <title>Shoot transcriptome of the giant reed, Arundo donax.</title>
        <authorList>
            <person name="Barrero R.A."/>
            <person name="Guerrero F.D."/>
            <person name="Moolhuijzen P."/>
            <person name="Goolsby J.A."/>
            <person name="Tidwell J."/>
            <person name="Bellgard S.E."/>
            <person name="Bellgard M.I."/>
        </authorList>
    </citation>
    <scope>NUCLEOTIDE SEQUENCE</scope>
    <source>
        <tissue evidence="2">Shoot tissue taken approximately 20 cm above the soil surface</tissue>
    </source>
</reference>
<accession>A0A0A9FT41</accession>
<evidence type="ECO:0000313" key="2">
    <source>
        <dbReference type="EMBL" id="JAE11473.1"/>
    </source>
</evidence>
<proteinExistence type="predicted"/>
<dbReference type="EMBL" id="GBRH01186423">
    <property type="protein sequence ID" value="JAE11473.1"/>
    <property type="molecule type" value="Transcribed_RNA"/>
</dbReference>
<feature type="compositionally biased region" description="Low complexity" evidence="1">
    <location>
        <begin position="70"/>
        <end position="80"/>
    </location>
</feature>
<feature type="region of interest" description="Disordered" evidence="1">
    <location>
        <begin position="49"/>
        <end position="93"/>
    </location>
</feature>
<organism evidence="2">
    <name type="scientific">Arundo donax</name>
    <name type="common">Giant reed</name>
    <name type="synonym">Donax arundinaceus</name>
    <dbReference type="NCBI Taxonomy" id="35708"/>
    <lineage>
        <taxon>Eukaryota</taxon>
        <taxon>Viridiplantae</taxon>
        <taxon>Streptophyta</taxon>
        <taxon>Embryophyta</taxon>
        <taxon>Tracheophyta</taxon>
        <taxon>Spermatophyta</taxon>
        <taxon>Magnoliopsida</taxon>
        <taxon>Liliopsida</taxon>
        <taxon>Poales</taxon>
        <taxon>Poaceae</taxon>
        <taxon>PACMAD clade</taxon>
        <taxon>Arundinoideae</taxon>
        <taxon>Arundineae</taxon>
        <taxon>Arundo</taxon>
    </lineage>
</organism>
<evidence type="ECO:0000256" key="1">
    <source>
        <dbReference type="SAM" id="MobiDB-lite"/>
    </source>
</evidence>
<reference evidence="2" key="1">
    <citation type="submission" date="2014-09" db="EMBL/GenBank/DDBJ databases">
        <authorList>
            <person name="Magalhaes I.L.F."/>
            <person name="Oliveira U."/>
            <person name="Santos F.R."/>
            <person name="Vidigal T.H.D.A."/>
            <person name="Brescovit A.D."/>
            <person name="Santos A.J."/>
        </authorList>
    </citation>
    <scope>NUCLEOTIDE SEQUENCE</scope>
    <source>
        <tissue evidence="2">Shoot tissue taken approximately 20 cm above the soil surface</tissue>
    </source>
</reference>
<sequence length="93" mass="10393">MLPKRGIRSCVTVFASMISALRNSWCLPNHVFANGISDGWKHRMRNDAGELDISHSHPRRTPVRAGQDPSSSSSHGDSCSQFDKRKSSQLVYH</sequence>